<feature type="compositionally biased region" description="Pro residues" evidence="1">
    <location>
        <begin position="71"/>
        <end position="82"/>
    </location>
</feature>
<gene>
    <name evidence="2" type="ORF">ZHAS_00017540</name>
</gene>
<proteinExistence type="predicted"/>
<sequence>MPAAHNNPDAPDVGYIVFWRAEHDIRSLWRGSPYGTAGATLTFHFRLTSASEQRENCTWAVENVSHTQPRGPEPPELGPSEF</sequence>
<reference evidence="2 4" key="1">
    <citation type="journal article" date="2014" name="BMC Genomics">
        <title>Genome sequence of Anopheles sinensis provides insight into genetics basis of mosquito competence for malaria parasites.</title>
        <authorList>
            <person name="Zhou D."/>
            <person name="Zhang D."/>
            <person name="Ding G."/>
            <person name="Shi L."/>
            <person name="Hou Q."/>
            <person name="Ye Y."/>
            <person name="Xu Y."/>
            <person name="Zhou H."/>
            <person name="Xiong C."/>
            <person name="Li S."/>
            <person name="Yu J."/>
            <person name="Hong S."/>
            <person name="Yu X."/>
            <person name="Zou P."/>
            <person name="Chen C."/>
            <person name="Chang X."/>
            <person name="Wang W."/>
            <person name="Lv Y."/>
            <person name="Sun Y."/>
            <person name="Ma L."/>
            <person name="Shen B."/>
            <person name="Zhu C."/>
        </authorList>
    </citation>
    <scope>NUCLEOTIDE SEQUENCE [LARGE SCALE GENOMIC DNA]</scope>
</reference>
<evidence type="ECO:0000313" key="3">
    <source>
        <dbReference type="EnsemblMetazoa" id="ASIC017540-PA"/>
    </source>
</evidence>
<accession>A0A084WGU2</accession>
<dbReference type="VEuPathDB" id="VectorBase:ASIC017540"/>
<evidence type="ECO:0000313" key="2">
    <source>
        <dbReference type="EMBL" id="KFB49436.1"/>
    </source>
</evidence>
<dbReference type="AlphaFoldDB" id="A0A084WGU2"/>
<feature type="region of interest" description="Disordered" evidence="1">
    <location>
        <begin position="63"/>
        <end position="82"/>
    </location>
</feature>
<keyword evidence="4" id="KW-1185">Reference proteome</keyword>
<name>A0A084WGU2_ANOSI</name>
<evidence type="ECO:0000313" key="4">
    <source>
        <dbReference type="Proteomes" id="UP000030765"/>
    </source>
</evidence>
<organism evidence="2">
    <name type="scientific">Anopheles sinensis</name>
    <name type="common">Mosquito</name>
    <dbReference type="NCBI Taxonomy" id="74873"/>
    <lineage>
        <taxon>Eukaryota</taxon>
        <taxon>Metazoa</taxon>
        <taxon>Ecdysozoa</taxon>
        <taxon>Arthropoda</taxon>
        <taxon>Hexapoda</taxon>
        <taxon>Insecta</taxon>
        <taxon>Pterygota</taxon>
        <taxon>Neoptera</taxon>
        <taxon>Endopterygota</taxon>
        <taxon>Diptera</taxon>
        <taxon>Nematocera</taxon>
        <taxon>Culicoidea</taxon>
        <taxon>Culicidae</taxon>
        <taxon>Anophelinae</taxon>
        <taxon>Anopheles</taxon>
    </lineage>
</organism>
<dbReference type="EMBL" id="KE525345">
    <property type="protein sequence ID" value="KFB49436.1"/>
    <property type="molecule type" value="Genomic_DNA"/>
</dbReference>
<dbReference type="EnsemblMetazoa" id="ASIC017540-RA">
    <property type="protein sequence ID" value="ASIC017540-PA"/>
    <property type="gene ID" value="ASIC017540"/>
</dbReference>
<dbReference type="EMBL" id="ATLV01023719">
    <property type="status" value="NOT_ANNOTATED_CDS"/>
    <property type="molecule type" value="Genomic_DNA"/>
</dbReference>
<reference evidence="3" key="2">
    <citation type="submission" date="2020-05" db="UniProtKB">
        <authorList>
            <consortium name="EnsemblMetazoa"/>
        </authorList>
    </citation>
    <scope>IDENTIFICATION</scope>
</reference>
<evidence type="ECO:0000256" key="1">
    <source>
        <dbReference type="SAM" id="MobiDB-lite"/>
    </source>
</evidence>
<protein>
    <submittedName>
        <fullName evidence="2 3">Ankyrin</fullName>
    </submittedName>
</protein>
<dbReference type="Proteomes" id="UP000030765">
    <property type="component" value="Unassembled WGS sequence"/>
</dbReference>